<dbReference type="GO" id="GO:0031047">
    <property type="term" value="P:regulatory ncRNA-mediated gene silencing"/>
    <property type="evidence" value="ECO:0007669"/>
    <property type="project" value="UniProtKB-KW"/>
</dbReference>
<dbReference type="RefSeq" id="WP_283868829.1">
    <property type="nucleotide sequence ID" value="NZ_CP126101.1"/>
</dbReference>
<dbReference type="EC" id="2.1.1.386" evidence="11"/>
<dbReference type="AlphaFoldDB" id="A0AAX3WTP1"/>
<evidence type="ECO:0000256" key="12">
    <source>
        <dbReference type="ARBA" id="ARBA00048418"/>
    </source>
</evidence>
<evidence type="ECO:0000313" key="15">
    <source>
        <dbReference type="Proteomes" id="UP001178322"/>
    </source>
</evidence>
<comment type="similarity">
    <text evidence="2">Belongs to the methyltransferase superfamily. HEN1 family.</text>
</comment>
<protein>
    <recommendedName>
        <fullName evidence="3">Small RNA 2'-O-methyltransferase</fullName>
        <ecNumber evidence="11">2.1.1.386</ecNumber>
    </recommendedName>
</protein>
<dbReference type="InterPro" id="IPR024740">
    <property type="entry name" value="Hen1_N"/>
</dbReference>
<comment type="catalytic activity">
    <reaction evidence="12">
        <text>small RNA 3'-end nucleotide + S-adenosyl-L-methionine = small RNA 3'-end 2'-O-methylnucleotide + S-adenosyl-L-homocysteine + H(+)</text>
        <dbReference type="Rhea" id="RHEA:37887"/>
        <dbReference type="Rhea" id="RHEA-COMP:10415"/>
        <dbReference type="Rhea" id="RHEA-COMP:10416"/>
        <dbReference type="ChEBI" id="CHEBI:15378"/>
        <dbReference type="ChEBI" id="CHEBI:57856"/>
        <dbReference type="ChEBI" id="CHEBI:59789"/>
        <dbReference type="ChEBI" id="CHEBI:74896"/>
        <dbReference type="ChEBI" id="CHEBI:74898"/>
        <dbReference type="EC" id="2.1.1.386"/>
    </reaction>
</comment>
<dbReference type="Pfam" id="PF13489">
    <property type="entry name" value="Methyltransf_23"/>
    <property type="match status" value="1"/>
</dbReference>
<name>A0AAX3WTP1_9BACI</name>
<keyword evidence="7" id="KW-0479">Metal-binding</keyword>
<dbReference type="Gene3D" id="3.30.1610.20">
    <property type="entry name" value="Hen1, N-terminal domain"/>
    <property type="match status" value="1"/>
</dbReference>
<dbReference type="InterPro" id="IPR029063">
    <property type="entry name" value="SAM-dependent_MTases_sf"/>
</dbReference>
<proteinExistence type="inferred from homology"/>
<dbReference type="GO" id="GO:0046872">
    <property type="term" value="F:metal ion binding"/>
    <property type="evidence" value="ECO:0007669"/>
    <property type="project" value="UniProtKB-KW"/>
</dbReference>
<evidence type="ECO:0000256" key="9">
    <source>
        <dbReference type="ARBA" id="ARBA00022884"/>
    </source>
</evidence>
<evidence type="ECO:0000256" key="10">
    <source>
        <dbReference type="ARBA" id="ARBA00023158"/>
    </source>
</evidence>
<dbReference type="SUPFAM" id="SSF53335">
    <property type="entry name" value="S-adenosyl-L-methionine-dependent methyltransferases"/>
    <property type="match status" value="1"/>
</dbReference>
<dbReference type="EMBL" id="CP126101">
    <property type="protein sequence ID" value="WHY50133.1"/>
    <property type="molecule type" value="Genomic_DNA"/>
</dbReference>
<dbReference type="GO" id="GO:0001510">
    <property type="term" value="P:RNA methylation"/>
    <property type="evidence" value="ECO:0007669"/>
    <property type="project" value="InterPro"/>
</dbReference>
<evidence type="ECO:0000256" key="2">
    <source>
        <dbReference type="ARBA" id="ARBA00009026"/>
    </source>
</evidence>
<evidence type="ECO:0000256" key="6">
    <source>
        <dbReference type="ARBA" id="ARBA00022691"/>
    </source>
</evidence>
<dbReference type="PANTHER" id="PTHR21404">
    <property type="entry name" value="HEN1"/>
    <property type="match status" value="1"/>
</dbReference>
<evidence type="ECO:0000259" key="13">
    <source>
        <dbReference type="Pfam" id="PF12623"/>
    </source>
</evidence>
<evidence type="ECO:0000256" key="7">
    <source>
        <dbReference type="ARBA" id="ARBA00022723"/>
    </source>
</evidence>
<sequence length="431" mass="49758">MQLTIRAKGENVKAISYLLSKNPNNLYERRVREHLVRLVYHEFTETNLGVTIFVTPDPLALVQNDNALDITHYINDREFAASSIFLSLIRSALGTALNGKPKEEYTEWVLHSFGFEFEVGPIASTMTNEEISDLFEPLGYTVSIEAIHHQQRARFLTLSADITLQQALQHLFVLIPVLDDYKHYFIDQLEVDKLNRYGEGWLATHPMKEVIYKKALRFSHLYDKSTTAKPSTSSLNALRYEKIVETIKQLPRKSSIVDLGSGEGKLSSLLAYIEGVEELLAVEPSEIAMKKALKRFEALEGVSVSPTPTWGSLFYYDARLQHKDVIVLCEVIEHIDEERLPKIMSLLLTQYSPQTLILTTPNAEYNKVYELNTMRHNDHRFEWTREQFQEWCSTMNTHEQYELSFTGIGDRHELYGQPTQMCIFRKKEMIL</sequence>
<dbReference type="GO" id="GO:0003723">
    <property type="term" value="F:RNA binding"/>
    <property type="evidence" value="ECO:0007669"/>
    <property type="project" value="UniProtKB-KW"/>
</dbReference>
<evidence type="ECO:0000256" key="1">
    <source>
        <dbReference type="ARBA" id="ARBA00001946"/>
    </source>
</evidence>
<dbReference type="PANTHER" id="PTHR21404:SF3">
    <property type="entry name" value="SMALL RNA 2'-O-METHYLTRANSFERASE"/>
    <property type="match status" value="1"/>
</dbReference>
<gene>
    <name evidence="14" type="ORF">QNH24_17610</name>
</gene>
<dbReference type="Gene3D" id="3.40.50.150">
    <property type="entry name" value="Vaccinia Virus protein VP39"/>
    <property type="match status" value="1"/>
</dbReference>
<evidence type="ECO:0000256" key="8">
    <source>
        <dbReference type="ARBA" id="ARBA00022842"/>
    </source>
</evidence>
<keyword evidence="8" id="KW-0460">Magnesium</keyword>
<evidence type="ECO:0000313" key="14">
    <source>
        <dbReference type="EMBL" id="WHY50133.1"/>
    </source>
</evidence>
<dbReference type="InterPro" id="IPR026610">
    <property type="entry name" value="Hen1"/>
</dbReference>
<keyword evidence="4 14" id="KW-0489">Methyltransferase</keyword>
<evidence type="ECO:0000256" key="4">
    <source>
        <dbReference type="ARBA" id="ARBA00022603"/>
    </source>
</evidence>
<reference evidence="14" key="1">
    <citation type="submission" date="2023-05" db="EMBL/GenBank/DDBJ databases">
        <title>Comparative genomics of Bacillaceae isolates and their secondary metabolite potential.</title>
        <authorList>
            <person name="Song L."/>
            <person name="Nielsen L.J."/>
            <person name="Mohite O."/>
            <person name="Xu X."/>
            <person name="Weber T."/>
            <person name="Kovacs A.T."/>
        </authorList>
    </citation>
    <scope>NUCLEOTIDE SEQUENCE</scope>
    <source>
        <strain evidence="14">LY1</strain>
    </source>
</reference>
<evidence type="ECO:0000256" key="11">
    <source>
        <dbReference type="ARBA" id="ARBA00035025"/>
    </source>
</evidence>
<evidence type="ECO:0000256" key="5">
    <source>
        <dbReference type="ARBA" id="ARBA00022679"/>
    </source>
</evidence>
<keyword evidence="9" id="KW-0694">RNA-binding</keyword>
<keyword evidence="5" id="KW-0808">Transferase</keyword>
<feature type="domain" description="Hen1 N-terminal" evidence="13">
    <location>
        <begin position="1"/>
        <end position="221"/>
    </location>
</feature>
<organism evidence="14 15">
    <name type="scientific">Lysinibacillus pakistanensis</name>
    <dbReference type="NCBI Taxonomy" id="759811"/>
    <lineage>
        <taxon>Bacteria</taxon>
        <taxon>Bacillati</taxon>
        <taxon>Bacillota</taxon>
        <taxon>Bacilli</taxon>
        <taxon>Bacillales</taxon>
        <taxon>Bacillaceae</taxon>
        <taxon>Lysinibacillus</taxon>
    </lineage>
</organism>
<dbReference type="Pfam" id="PF12623">
    <property type="entry name" value="Hen1_L"/>
    <property type="match status" value="1"/>
</dbReference>
<comment type="cofactor">
    <cofactor evidence="1">
        <name>Mg(2+)</name>
        <dbReference type="ChEBI" id="CHEBI:18420"/>
    </cofactor>
</comment>
<accession>A0AAX3WTP1</accession>
<dbReference type="Proteomes" id="UP001178322">
    <property type="component" value="Chromosome"/>
</dbReference>
<dbReference type="GO" id="GO:0090486">
    <property type="term" value="F:small RNA 2'-O-methyltransferase activity"/>
    <property type="evidence" value="ECO:0007669"/>
    <property type="project" value="UniProtKB-EC"/>
</dbReference>
<keyword evidence="10" id="KW-0943">RNA-mediated gene silencing</keyword>
<keyword evidence="6" id="KW-0949">S-adenosyl-L-methionine</keyword>
<dbReference type="InterPro" id="IPR038546">
    <property type="entry name" value="Hen1_N_sf"/>
</dbReference>
<evidence type="ECO:0000256" key="3">
    <source>
        <dbReference type="ARBA" id="ARBA00021330"/>
    </source>
</evidence>
<dbReference type="CDD" id="cd02440">
    <property type="entry name" value="AdoMet_MTases"/>
    <property type="match status" value="1"/>
</dbReference>